<dbReference type="InterPro" id="IPR023606">
    <property type="entry name" value="CoA-Trfase_III_dom_1_sf"/>
</dbReference>
<dbReference type="OrthoDB" id="7208981at2"/>
<proteinExistence type="predicted"/>
<dbReference type="Gene3D" id="3.40.50.10540">
    <property type="entry name" value="Crotonobetainyl-coa:carnitine coa-transferase, domain 1"/>
    <property type="match status" value="1"/>
</dbReference>
<dbReference type="Proteomes" id="UP000244810">
    <property type="component" value="Unassembled WGS sequence"/>
</dbReference>
<dbReference type="InterPro" id="IPR003673">
    <property type="entry name" value="CoA-Trfase_fam_III"/>
</dbReference>
<protein>
    <submittedName>
        <fullName evidence="2">Carnitine dehydratase</fullName>
    </submittedName>
</protein>
<dbReference type="AlphaFoldDB" id="A0A2T7UTW5"/>
<organism evidence="2 3">
    <name type="scientific">Pararhodobacter aggregans</name>
    <dbReference type="NCBI Taxonomy" id="404875"/>
    <lineage>
        <taxon>Bacteria</taxon>
        <taxon>Pseudomonadati</taxon>
        <taxon>Pseudomonadota</taxon>
        <taxon>Alphaproteobacteria</taxon>
        <taxon>Rhodobacterales</taxon>
        <taxon>Paracoccaceae</taxon>
        <taxon>Pararhodobacter</taxon>
    </lineage>
</organism>
<dbReference type="PANTHER" id="PTHR48207">
    <property type="entry name" value="SUCCINATE--HYDROXYMETHYLGLUTARATE COA-TRANSFERASE"/>
    <property type="match status" value="1"/>
</dbReference>
<dbReference type="PANTHER" id="PTHR48207:SF3">
    <property type="entry name" value="SUCCINATE--HYDROXYMETHYLGLUTARATE COA-TRANSFERASE"/>
    <property type="match status" value="1"/>
</dbReference>
<sequence>MSARPIRVLDFGQVMAGPLAGRLMADVGAEVIKIETPEGDAMRGRPPLRDGHSAYFGTLNAGKRSVVLDLKTEEGRRDAFALAKTADVVMENFRPGVMARLGLGYEALSAVNPGLIYCAISGFGQQGEGAKRPAYAPMIHAASGLDLALMDFVPGAERPAPTGMFYADVLAAIYAWGAVQTALFERERSGKGQMVDVALMDSLISMMIYEVQEAQFPQPRKRHVYIPVRTAEGFVIVVPLSAKNFAAMLEVLGSPDWGNDPRFTTPAGREANWAEIMSRVERWTEARSSDECERLFMAAGVPCSRYRTVAEALADPVSVERGITGEVEDGAGSFAVPNPPFRLSLTEAHVRRRIPALGEGTEEILGPLRVGDDG</sequence>
<reference evidence="2 3" key="1">
    <citation type="journal article" date="2011" name="Syst. Appl. Microbiol.">
        <title>Defluviimonas denitrificans gen. nov., sp. nov., and Pararhodobacter aggregans gen. nov., sp. nov., non-phototrophic Rhodobacteraceae from the biofilter of a marine aquaculture.</title>
        <authorList>
            <person name="Foesel B.U."/>
            <person name="Drake H.L."/>
            <person name="Schramm A."/>
        </authorList>
    </citation>
    <scope>NUCLEOTIDE SEQUENCE [LARGE SCALE GENOMIC DNA]</scope>
    <source>
        <strain evidence="2 3">D1-19</strain>
    </source>
</reference>
<dbReference type="SUPFAM" id="SSF89796">
    <property type="entry name" value="CoA-transferase family III (CaiB/BaiF)"/>
    <property type="match status" value="1"/>
</dbReference>
<comment type="caution">
    <text evidence="2">The sequence shown here is derived from an EMBL/GenBank/DDBJ whole genome shotgun (WGS) entry which is preliminary data.</text>
</comment>
<evidence type="ECO:0000313" key="3">
    <source>
        <dbReference type="Proteomes" id="UP000244810"/>
    </source>
</evidence>
<gene>
    <name evidence="2" type="ORF">DDE23_08800</name>
</gene>
<accession>A0A2T7UTW5</accession>
<dbReference type="Gene3D" id="3.30.1540.10">
    <property type="entry name" value="formyl-coa transferase, domain 3"/>
    <property type="match status" value="1"/>
</dbReference>
<evidence type="ECO:0000313" key="2">
    <source>
        <dbReference type="EMBL" id="PVE48215.1"/>
    </source>
</evidence>
<dbReference type="RefSeq" id="WP_107751588.1">
    <property type="nucleotide sequence ID" value="NZ_QBKF01000004.1"/>
</dbReference>
<dbReference type="GO" id="GO:0008410">
    <property type="term" value="F:CoA-transferase activity"/>
    <property type="evidence" value="ECO:0007669"/>
    <property type="project" value="TreeGrafter"/>
</dbReference>
<keyword evidence="3" id="KW-1185">Reference proteome</keyword>
<name>A0A2T7UTW5_9RHOB</name>
<dbReference type="InterPro" id="IPR044855">
    <property type="entry name" value="CoA-Trfase_III_dom3_sf"/>
</dbReference>
<evidence type="ECO:0000256" key="1">
    <source>
        <dbReference type="ARBA" id="ARBA00022679"/>
    </source>
</evidence>
<keyword evidence="1" id="KW-0808">Transferase</keyword>
<dbReference type="InterPro" id="IPR050483">
    <property type="entry name" value="CoA-transferase_III_domain"/>
</dbReference>
<dbReference type="Pfam" id="PF02515">
    <property type="entry name" value="CoA_transf_3"/>
    <property type="match status" value="1"/>
</dbReference>
<dbReference type="EMBL" id="QDDR01000003">
    <property type="protein sequence ID" value="PVE48215.1"/>
    <property type="molecule type" value="Genomic_DNA"/>
</dbReference>